<dbReference type="AlphaFoldDB" id="A0AAV1RC26"/>
<proteinExistence type="predicted"/>
<protein>
    <submittedName>
        <fullName evidence="1">Uncharacterized protein</fullName>
    </submittedName>
</protein>
<sequence length="65" mass="7239">MESSKISACRHTKVINSDQKEVTESVTYARKAFLKLLEENSQGFAIVPDHQAGAKSKPKECKCKN</sequence>
<comment type="caution">
    <text evidence="1">The sequence shown here is derived from an EMBL/GenBank/DDBJ whole genome shotgun (WGS) entry which is preliminary data.</text>
</comment>
<evidence type="ECO:0000313" key="1">
    <source>
        <dbReference type="EMBL" id="CAK7331408.1"/>
    </source>
</evidence>
<evidence type="ECO:0000313" key="2">
    <source>
        <dbReference type="Proteomes" id="UP001314170"/>
    </source>
</evidence>
<gene>
    <name evidence="1" type="ORF">DCAF_LOCUS8453</name>
</gene>
<accession>A0AAV1RC26</accession>
<name>A0AAV1RC26_9ROSI</name>
<keyword evidence="2" id="KW-1185">Reference proteome</keyword>
<dbReference type="EMBL" id="CAWUPB010000913">
    <property type="protein sequence ID" value="CAK7331408.1"/>
    <property type="molecule type" value="Genomic_DNA"/>
</dbReference>
<reference evidence="1 2" key="1">
    <citation type="submission" date="2024-01" db="EMBL/GenBank/DDBJ databases">
        <authorList>
            <person name="Waweru B."/>
        </authorList>
    </citation>
    <scope>NUCLEOTIDE SEQUENCE [LARGE SCALE GENOMIC DNA]</scope>
</reference>
<organism evidence="1 2">
    <name type="scientific">Dovyalis caffra</name>
    <dbReference type="NCBI Taxonomy" id="77055"/>
    <lineage>
        <taxon>Eukaryota</taxon>
        <taxon>Viridiplantae</taxon>
        <taxon>Streptophyta</taxon>
        <taxon>Embryophyta</taxon>
        <taxon>Tracheophyta</taxon>
        <taxon>Spermatophyta</taxon>
        <taxon>Magnoliopsida</taxon>
        <taxon>eudicotyledons</taxon>
        <taxon>Gunneridae</taxon>
        <taxon>Pentapetalae</taxon>
        <taxon>rosids</taxon>
        <taxon>fabids</taxon>
        <taxon>Malpighiales</taxon>
        <taxon>Salicaceae</taxon>
        <taxon>Flacourtieae</taxon>
        <taxon>Dovyalis</taxon>
    </lineage>
</organism>
<dbReference type="Proteomes" id="UP001314170">
    <property type="component" value="Unassembled WGS sequence"/>
</dbReference>